<evidence type="ECO:0000259" key="5">
    <source>
        <dbReference type="PROSITE" id="PS51504"/>
    </source>
</evidence>
<feature type="compositionally biased region" description="Low complexity" evidence="4">
    <location>
        <begin position="401"/>
        <end position="420"/>
    </location>
</feature>
<dbReference type="Gene3D" id="1.10.10.10">
    <property type="entry name" value="Winged helix-like DNA-binding domain superfamily/Winged helix DNA-binding domain"/>
    <property type="match status" value="1"/>
</dbReference>
<dbReference type="GO" id="GO:0003690">
    <property type="term" value="F:double-stranded DNA binding"/>
    <property type="evidence" value="ECO:0007669"/>
    <property type="project" value="TreeGrafter"/>
</dbReference>
<dbReference type="GO" id="GO:0030261">
    <property type="term" value="P:chromosome condensation"/>
    <property type="evidence" value="ECO:0007669"/>
    <property type="project" value="TreeGrafter"/>
</dbReference>
<name>A0A8B8KKR8_ABRPR</name>
<feature type="region of interest" description="Disordered" evidence="4">
    <location>
        <begin position="111"/>
        <end position="333"/>
    </location>
</feature>
<feature type="compositionally biased region" description="Low complexity" evidence="4">
    <location>
        <begin position="176"/>
        <end position="197"/>
    </location>
</feature>
<dbReference type="GO" id="GO:0000786">
    <property type="term" value="C:nucleosome"/>
    <property type="evidence" value="ECO:0007669"/>
    <property type="project" value="InterPro"/>
</dbReference>
<evidence type="ECO:0000313" key="6">
    <source>
        <dbReference type="Proteomes" id="UP000694853"/>
    </source>
</evidence>
<comment type="subcellular location">
    <subcellularLocation>
        <location evidence="1">Nucleus</location>
    </subcellularLocation>
</comment>
<protein>
    <submittedName>
        <fullName evidence="7">Histone H1-like</fullName>
    </submittedName>
</protein>
<feature type="compositionally biased region" description="Pro residues" evidence="4">
    <location>
        <begin position="1"/>
        <end position="16"/>
    </location>
</feature>
<feature type="region of interest" description="Disordered" evidence="4">
    <location>
        <begin position="1"/>
        <end position="50"/>
    </location>
</feature>
<evidence type="ECO:0000256" key="4">
    <source>
        <dbReference type="SAM" id="MobiDB-lite"/>
    </source>
</evidence>
<organism evidence="6 7">
    <name type="scientific">Abrus precatorius</name>
    <name type="common">Indian licorice</name>
    <name type="synonym">Glycine abrus</name>
    <dbReference type="NCBI Taxonomy" id="3816"/>
    <lineage>
        <taxon>Eukaryota</taxon>
        <taxon>Viridiplantae</taxon>
        <taxon>Streptophyta</taxon>
        <taxon>Embryophyta</taxon>
        <taxon>Tracheophyta</taxon>
        <taxon>Spermatophyta</taxon>
        <taxon>Magnoliopsida</taxon>
        <taxon>eudicotyledons</taxon>
        <taxon>Gunneridae</taxon>
        <taxon>Pentapetalae</taxon>
        <taxon>rosids</taxon>
        <taxon>fabids</taxon>
        <taxon>Fabales</taxon>
        <taxon>Fabaceae</taxon>
        <taxon>Papilionoideae</taxon>
        <taxon>50 kb inversion clade</taxon>
        <taxon>NPAAA clade</taxon>
        <taxon>indigoferoid/millettioid clade</taxon>
        <taxon>Abreae</taxon>
        <taxon>Abrus</taxon>
    </lineage>
</organism>
<dbReference type="Proteomes" id="UP000694853">
    <property type="component" value="Unplaced"/>
</dbReference>
<reference evidence="6" key="1">
    <citation type="journal article" date="2019" name="Toxins">
        <title>Detection of Abrin-Like and Prepropulchellin-Like Toxin Genes and Transcripts Using Whole Genome Sequencing and Full-Length Transcript Sequencing of Abrus precatorius.</title>
        <authorList>
            <person name="Hovde B.T."/>
            <person name="Daligault H.E."/>
            <person name="Hanschen E.R."/>
            <person name="Kunde Y.A."/>
            <person name="Johnson M.B."/>
            <person name="Starkenburg S.R."/>
            <person name="Johnson S.L."/>
        </authorList>
    </citation>
    <scope>NUCLEOTIDE SEQUENCE [LARGE SCALE GENOMIC DNA]</scope>
</reference>
<dbReference type="Pfam" id="PF00538">
    <property type="entry name" value="Linker_histone"/>
    <property type="match status" value="1"/>
</dbReference>
<evidence type="ECO:0000313" key="7">
    <source>
        <dbReference type="RefSeq" id="XP_027343888.1"/>
    </source>
</evidence>
<dbReference type="SUPFAM" id="SSF46785">
    <property type="entry name" value="Winged helix' DNA-binding domain"/>
    <property type="match status" value="1"/>
</dbReference>
<dbReference type="OrthoDB" id="1110759at2759"/>
<dbReference type="GO" id="GO:0045910">
    <property type="term" value="P:negative regulation of DNA recombination"/>
    <property type="evidence" value="ECO:0007669"/>
    <property type="project" value="TreeGrafter"/>
</dbReference>
<sequence>MDPTWISPPPPPPPAIPTSVPFTVEPNNHMPSVADNVNENPNPNPNHPPYEEMIQAAIGALKEKDGSSKRAIGKYIEQTYKDLPPTHTALLTHHLNRLKAEGNLVMVKKSYKLPGSHPDQPSSPQTQRPRGRPPKPKLPIQPQSQPTEPVWAALGLSDDPAAQSAKRGPGRPRKIGPLPVGSPVPGRRGRPPGSGRSKLPKRPGRPPKPKSVSAFSNGLKRRPGRPPKTQSNLTVIPFAAPVPSVTASLPTVPPAVPSASVPNGSPRPRGRPRKNAADVGVPALNTVGVAPRGRGRGRGRKVLPGMRQGPPQKLAVGRPKNPAGRPVGRPKGATAAITVQKAANEEIRRKLEHFQSKVKESLGVLKPYFNHESPVTAIAAIQDLEVLATLDLKAPLGDESQQLQQFPQQLPPQQQQLAPQQLPPQQLPQTQMYEQQYPQISTQPQLQQFFQPHTSAPS</sequence>
<dbReference type="GO" id="GO:0031492">
    <property type="term" value="F:nucleosomal DNA binding"/>
    <property type="evidence" value="ECO:0007669"/>
    <property type="project" value="TreeGrafter"/>
</dbReference>
<dbReference type="KEGG" id="aprc:113856313"/>
<dbReference type="InterPro" id="IPR036390">
    <property type="entry name" value="WH_DNA-bd_sf"/>
</dbReference>
<dbReference type="PANTHER" id="PTHR11467:SF29">
    <property type="entry name" value="OS03G0711600 PROTEIN"/>
    <property type="match status" value="1"/>
</dbReference>
<feature type="compositionally biased region" description="Basic residues" evidence="4">
    <location>
        <begin position="198"/>
        <end position="208"/>
    </location>
</feature>
<dbReference type="FunFam" id="1.10.10.10:FF:000637">
    <property type="entry name" value="Histone H1.2"/>
    <property type="match status" value="1"/>
</dbReference>
<accession>A0A8B8KKR8</accession>
<dbReference type="GO" id="GO:0006334">
    <property type="term" value="P:nucleosome assembly"/>
    <property type="evidence" value="ECO:0007669"/>
    <property type="project" value="InterPro"/>
</dbReference>
<dbReference type="PRINTS" id="PR00929">
    <property type="entry name" value="ATHOOK"/>
</dbReference>
<feature type="compositionally biased region" description="Low complexity" evidence="4">
    <location>
        <begin position="118"/>
        <end position="128"/>
    </location>
</feature>
<proteinExistence type="predicted"/>
<evidence type="ECO:0000256" key="3">
    <source>
        <dbReference type="ARBA" id="ARBA00023242"/>
    </source>
</evidence>
<dbReference type="GO" id="GO:0005730">
    <property type="term" value="C:nucleolus"/>
    <property type="evidence" value="ECO:0007669"/>
    <property type="project" value="TreeGrafter"/>
</dbReference>
<dbReference type="SMART" id="SM00526">
    <property type="entry name" value="H15"/>
    <property type="match status" value="1"/>
</dbReference>
<evidence type="ECO:0000256" key="1">
    <source>
        <dbReference type="ARBA" id="ARBA00004123"/>
    </source>
</evidence>
<dbReference type="PANTHER" id="PTHR11467">
    <property type="entry name" value="HISTONE H1"/>
    <property type="match status" value="1"/>
</dbReference>
<dbReference type="PROSITE" id="PS51504">
    <property type="entry name" value="H15"/>
    <property type="match status" value="1"/>
</dbReference>
<dbReference type="SMART" id="SM00384">
    <property type="entry name" value="AT_hook"/>
    <property type="match status" value="7"/>
</dbReference>
<gene>
    <name evidence="7" type="primary">LOC113856313</name>
</gene>
<dbReference type="InterPro" id="IPR017956">
    <property type="entry name" value="AT_hook_DNA-bd_motif"/>
</dbReference>
<feature type="compositionally biased region" description="Low complexity" evidence="4">
    <location>
        <begin position="257"/>
        <end position="267"/>
    </location>
</feature>
<dbReference type="CDD" id="cd00073">
    <property type="entry name" value="H15"/>
    <property type="match status" value="1"/>
</dbReference>
<dbReference type="InterPro" id="IPR005818">
    <property type="entry name" value="Histone_H1/H5_H15"/>
</dbReference>
<dbReference type="GeneID" id="113856313"/>
<dbReference type="InterPro" id="IPR036388">
    <property type="entry name" value="WH-like_DNA-bd_sf"/>
</dbReference>
<reference evidence="7" key="2">
    <citation type="submission" date="2025-08" db="UniProtKB">
        <authorList>
            <consortium name="RefSeq"/>
        </authorList>
    </citation>
    <scope>IDENTIFICATION</scope>
    <source>
        <tissue evidence="7">Young leaves</tissue>
    </source>
</reference>
<keyword evidence="3" id="KW-0539">Nucleus</keyword>
<dbReference type="RefSeq" id="XP_027343888.1">
    <property type="nucleotide sequence ID" value="XM_027488087.1"/>
</dbReference>
<feature type="region of interest" description="Disordered" evidence="4">
    <location>
        <begin position="398"/>
        <end position="438"/>
    </location>
</feature>
<dbReference type="AlphaFoldDB" id="A0A8B8KKR8"/>
<evidence type="ECO:0000256" key="2">
    <source>
        <dbReference type="ARBA" id="ARBA00023125"/>
    </source>
</evidence>
<keyword evidence="2" id="KW-0238">DNA-binding</keyword>
<keyword evidence="6" id="KW-1185">Reference proteome</keyword>
<feature type="domain" description="H15" evidence="5">
    <location>
        <begin position="46"/>
        <end position="115"/>
    </location>
</feature>